<keyword evidence="1" id="KW-0677">Repeat</keyword>
<dbReference type="RefSeq" id="WP_346153354.1">
    <property type="nucleotide sequence ID" value="NZ_BAAAUW010000022.1"/>
</dbReference>
<evidence type="ECO:0000259" key="6">
    <source>
        <dbReference type="Pfam" id="PF25023"/>
    </source>
</evidence>
<dbReference type="Pfam" id="PF20148">
    <property type="entry name" value="DUF6531"/>
    <property type="match status" value="1"/>
</dbReference>
<dbReference type="Pfam" id="PF25023">
    <property type="entry name" value="TEN_YD-shell"/>
    <property type="match status" value="3"/>
</dbReference>
<keyword evidence="4" id="KW-1133">Transmembrane helix</keyword>
<gene>
    <name evidence="7" type="ORF">GCM10010469_44110</name>
</gene>
<evidence type="ECO:0000256" key="4">
    <source>
        <dbReference type="SAM" id="Phobius"/>
    </source>
</evidence>
<dbReference type="Gene3D" id="3.90.930.1">
    <property type="match status" value="1"/>
</dbReference>
<comment type="caution">
    <text evidence="7">The sequence shown here is derived from an EMBL/GenBank/DDBJ whole genome shotgun (WGS) entry which is preliminary data.</text>
</comment>
<keyword evidence="2" id="KW-0175">Coiled coil</keyword>
<dbReference type="InterPro" id="IPR031325">
    <property type="entry name" value="RHS_repeat"/>
</dbReference>
<dbReference type="InterPro" id="IPR022385">
    <property type="entry name" value="Rhs_assc_core"/>
</dbReference>
<keyword evidence="8" id="KW-1185">Reference proteome</keyword>
<feature type="domain" description="DUF6531" evidence="5">
    <location>
        <begin position="370"/>
        <end position="439"/>
    </location>
</feature>
<feature type="compositionally biased region" description="Polar residues" evidence="3">
    <location>
        <begin position="169"/>
        <end position="188"/>
    </location>
</feature>
<reference evidence="8" key="1">
    <citation type="journal article" date="2019" name="Int. J. Syst. Evol. Microbiol.">
        <title>The Global Catalogue of Microorganisms (GCM) 10K type strain sequencing project: providing services to taxonomists for standard genome sequencing and annotation.</title>
        <authorList>
            <consortium name="The Broad Institute Genomics Platform"/>
            <consortium name="The Broad Institute Genome Sequencing Center for Infectious Disease"/>
            <person name="Wu L."/>
            <person name="Ma J."/>
        </authorList>
    </citation>
    <scope>NUCLEOTIDE SEQUENCE [LARGE SCALE GENOMIC DNA]</scope>
    <source>
        <strain evidence="8">JCM 9381</strain>
    </source>
</reference>
<dbReference type="PANTHER" id="PTHR32305:SF15">
    <property type="entry name" value="PROTEIN RHSA-RELATED"/>
    <property type="match status" value="1"/>
</dbReference>
<dbReference type="NCBIfam" id="TIGR03696">
    <property type="entry name" value="Rhs_assc_core"/>
    <property type="match status" value="1"/>
</dbReference>
<feature type="transmembrane region" description="Helical" evidence="4">
    <location>
        <begin position="250"/>
        <end position="280"/>
    </location>
</feature>
<feature type="region of interest" description="Disordered" evidence="3">
    <location>
        <begin position="1478"/>
        <end position="1529"/>
    </location>
</feature>
<evidence type="ECO:0000256" key="1">
    <source>
        <dbReference type="ARBA" id="ARBA00022737"/>
    </source>
</evidence>
<evidence type="ECO:0008006" key="9">
    <source>
        <dbReference type="Google" id="ProtNLM"/>
    </source>
</evidence>
<dbReference type="InterPro" id="IPR050708">
    <property type="entry name" value="T6SS_VgrG/RHS"/>
</dbReference>
<evidence type="ECO:0000256" key="3">
    <source>
        <dbReference type="SAM" id="MobiDB-lite"/>
    </source>
</evidence>
<sequence>MVGHRPSDWHVLDLDKDPTPGDPERVRKLARFLHDFADDVSEALRLVKGMAGEGTLAEWAGKSAKVFKEEFSGVPKNLRKLEKSYAMCGDALADYWPKLERAQALADKALAKAREAQADLTSAKSKLASAESWVGRATKEADKYKDDPTGSKSDADKPDEAKVRAATRDVQSAKSAHTKAQSDVTSAQSALDAAKKMAADARKMREEAVRDAKSKIDEASDAGIQNRSWWEEIGDWFTDNWDNIVAACKIVVAVVGIVAMIIGGPILGAIVLIAALVVLADTLYKYSKGQASLWDVGLAALDCIPGMKGLTTLGGLAKGGAAALKSVRGGLKAMGAAVRGLGKNARRMIADGAAGAHNRLKETVKSLFTDPVDLATGAMFLSQTDLTLPGVMPLVFRRRVASDYRCGWWFGPTWASTIDQRLEVDESGLVFVSEDGFLLAYPHPSDTDVAVFPAAGPRFPLTRTGCGDYCIEDPATGVRRLFRPPGADGIALLARMTDRNGNRIDVDYDLDGAPLGMRHSGGYRVRFDTDGGRVTALRLAGAAPDGSDVVVKRYRYLDGNLVETIGSHGLALRFTFDDRLRITSWNDTNGHSYRYAYDVHDRCIAEGGEAGHISLTLEYDGEDPNWPGMRVTKMTSAAGAINRFIVDDRCRVVAEIDALGNVTRTEYDEHHHVLAFTDALGNTTSFSNDESGRPQLITRPDGAVTAISYSEFGRPTEIVLPDGGRWLREYDERGNCTAVVNPLGESMRFAYDEFGRVTATIDPLGLRTEVRCNLAGLTVEQIDPLDNRSVFQYDAFGRVILATDASGATTRMWWSTEGRLVRCLHPDGSEETWAYDGEGNCVRHSNPLGLVTRSEYTHFDLLKSRTDPDGSRYAFSYDGDLRLTCVRNAQGLEWSYEYDAAGRLVSERDFDGRLLTYTYDAAHRLESRTNALGQTVHFERDALGQVVGKRADESETTFAYDLAGRMTAAAGTHCQLIRDYDAVSSLTSETVNGRTMTFAYDVAGRRTSRTTPTGVISEWAYDETGNCRALSTSDRVIEFDYDSTGNEVVRRIGSGLELTQSFDDLGRPTEQAVLGSGERVLQQRRYSYRADGHVLQLEDRLNGHQRFTLDPMGRVTEMRAAGWSERYAYDAAGNQTDAAWPAFSADETSAGPRSYEGTRLARAGSVRYEYDAAGRLVLRQRKRLSSRPDTWRYEWDAEDRLTHVVTPDGTRWRYLYDPLGRRIAKLLLAADGVSAEERTDFCWDGTVLCEQTTVRTGSANAVSLTWNHQGLHPVSQAEHITAEASQEVIDSRFFAIVTDLVGTPREMYDEDGVAAWRSRSTTWGTTRWDSDASAYTPLRFPGQYFDPETGLHYNYFRYYDPETGRYTSSDPLGLAPAPNPVAYVDNPSSWCDPLGLSPYDRAIKRTNKIMKNAEAGTVRRTPDYHGRLPADLEREILATPDGIYVSTGTGGRFIFHKGQDIVITEGQGAKAGQVVTSYGPSGPRGESGASIYGGDPSDPGLPLTPEMITNGEIPTPSGGKIPPANRIGP</sequence>
<dbReference type="EMBL" id="BAAAUW010000022">
    <property type="protein sequence ID" value="GAA3269298.1"/>
    <property type="molecule type" value="Genomic_DNA"/>
</dbReference>
<dbReference type="InterPro" id="IPR045351">
    <property type="entry name" value="DUF6531"/>
</dbReference>
<evidence type="ECO:0000313" key="7">
    <source>
        <dbReference type="EMBL" id="GAA3269298.1"/>
    </source>
</evidence>
<feature type="domain" description="Teneurin-like YD-shell" evidence="6">
    <location>
        <begin position="1056"/>
        <end position="1225"/>
    </location>
</feature>
<dbReference type="Gene3D" id="1.20.120.330">
    <property type="entry name" value="Nucleotidyltransferases domain 2"/>
    <property type="match status" value="1"/>
</dbReference>
<dbReference type="InterPro" id="IPR006530">
    <property type="entry name" value="YD"/>
</dbReference>
<feature type="coiled-coil region" evidence="2">
    <location>
        <begin position="99"/>
        <end position="126"/>
    </location>
</feature>
<feature type="region of interest" description="Disordered" evidence="3">
    <location>
        <begin position="139"/>
        <end position="188"/>
    </location>
</feature>
<feature type="compositionally biased region" description="Basic and acidic residues" evidence="3">
    <location>
        <begin position="139"/>
        <end position="167"/>
    </location>
</feature>
<name>A0ABP6R219_9ACTN</name>
<feature type="domain" description="Teneurin-like YD-shell" evidence="6">
    <location>
        <begin position="1292"/>
        <end position="1370"/>
    </location>
</feature>
<evidence type="ECO:0000313" key="8">
    <source>
        <dbReference type="Proteomes" id="UP001500728"/>
    </source>
</evidence>
<protein>
    <recommendedName>
        <fullName evidence="9">RHS repeat-associated protein</fullName>
    </recommendedName>
</protein>
<accession>A0ABP6R219</accession>
<keyword evidence="4" id="KW-0472">Membrane</keyword>
<dbReference type="NCBIfam" id="TIGR01643">
    <property type="entry name" value="YD_repeat_2x"/>
    <property type="match status" value="10"/>
</dbReference>
<dbReference type="InterPro" id="IPR056823">
    <property type="entry name" value="TEN-like_YD-shell"/>
</dbReference>
<feature type="region of interest" description="Disordered" evidence="3">
    <location>
        <begin position="1"/>
        <end position="21"/>
    </location>
</feature>
<dbReference type="Pfam" id="PF05593">
    <property type="entry name" value="RHS_repeat"/>
    <property type="match status" value="4"/>
</dbReference>
<evidence type="ECO:0000259" key="5">
    <source>
        <dbReference type="Pfam" id="PF20148"/>
    </source>
</evidence>
<proteinExistence type="predicted"/>
<dbReference type="Proteomes" id="UP001500728">
    <property type="component" value="Unassembled WGS sequence"/>
</dbReference>
<dbReference type="Gene3D" id="2.180.10.10">
    <property type="entry name" value="RHS repeat-associated core"/>
    <property type="match status" value="2"/>
</dbReference>
<dbReference type="PANTHER" id="PTHR32305">
    <property type="match status" value="1"/>
</dbReference>
<feature type="domain" description="Teneurin-like YD-shell" evidence="6">
    <location>
        <begin position="650"/>
        <end position="803"/>
    </location>
</feature>
<keyword evidence="4" id="KW-0812">Transmembrane</keyword>
<organism evidence="7 8">
    <name type="scientific">Streptomyces labedae</name>
    <dbReference type="NCBI Taxonomy" id="285569"/>
    <lineage>
        <taxon>Bacteria</taxon>
        <taxon>Bacillati</taxon>
        <taxon>Actinomycetota</taxon>
        <taxon>Actinomycetes</taxon>
        <taxon>Kitasatosporales</taxon>
        <taxon>Streptomycetaceae</taxon>
        <taxon>Streptomyces</taxon>
    </lineage>
</organism>
<evidence type="ECO:0000256" key="2">
    <source>
        <dbReference type="SAM" id="Coils"/>
    </source>
</evidence>